<dbReference type="Gene3D" id="3.40.50.10190">
    <property type="entry name" value="BRCT domain"/>
    <property type="match status" value="1"/>
</dbReference>
<dbReference type="OrthoDB" id="325367at2759"/>
<keyword evidence="5" id="KW-1185">Reference proteome</keyword>
<evidence type="ECO:0000313" key="5">
    <source>
        <dbReference type="Proteomes" id="UP000187209"/>
    </source>
</evidence>
<dbReference type="InterPro" id="IPR001357">
    <property type="entry name" value="BRCT_dom"/>
</dbReference>
<keyword evidence="2" id="KW-0539">Nucleus</keyword>
<dbReference type="GO" id="GO:0031848">
    <property type="term" value="P:protection from non-homologous end joining at telomere"/>
    <property type="evidence" value="ECO:0007669"/>
    <property type="project" value="TreeGrafter"/>
</dbReference>
<dbReference type="PROSITE" id="PS50172">
    <property type="entry name" value="BRCT"/>
    <property type="match status" value="1"/>
</dbReference>
<dbReference type="Proteomes" id="UP000187209">
    <property type="component" value="Unassembled WGS sequence"/>
</dbReference>
<name>A0A1R2BGB2_9CILI</name>
<protein>
    <recommendedName>
        <fullName evidence="3">BRCT domain-containing protein</fullName>
    </recommendedName>
</protein>
<sequence>MLFRINSTPLKFCMSECEEKTEVKRLITENGGLFLNIWEKGAIMIVPYDKNFRVRENSDYDQVSYKYIYDSVALQTLQPINEYLLEVIKPSKKINSVKIAYTDDEDRIMREYVRAQNGNPVNLSFWNTFRFETGSMRTADSLRAHWKILTKKHEIELKVQKNVDVKQSYIVKKPGKPLSIAFEHEQISSKNDQKVIDITSECPGTLKQQQSSMQKKKSKDLNITTTNEINILQADKYKNQNSEEKMEILDENCIEKDDLPEKILDKEVTIKDKVMSSNIETIKIMESINAEIKAKPGKELNEMRIEELFDNLVDLCRLKNKITLSPEEIIKALIYFNGNVQETVNFFALNNKTISD</sequence>
<dbReference type="AlphaFoldDB" id="A0A1R2BGB2"/>
<gene>
    <name evidence="4" type="ORF">SteCoe_24969</name>
</gene>
<dbReference type="InterPro" id="IPR039595">
    <property type="entry name" value="TE2IP/Rap1"/>
</dbReference>
<dbReference type="PANTHER" id="PTHR16466:SF6">
    <property type="entry name" value="TELOMERIC REPEAT-BINDING FACTOR 2-INTERACTING PROTEIN 1"/>
    <property type="match status" value="1"/>
</dbReference>
<evidence type="ECO:0000256" key="1">
    <source>
        <dbReference type="ARBA" id="ARBA00004123"/>
    </source>
</evidence>
<dbReference type="GO" id="GO:0042162">
    <property type="term" value="F:telomeric DNA binding"/>
    <property type="evidence" value="ECO:0007669"/>
    <property type="project" value="TreeGrafter"/>
</dbReference>
<accession>A0A1R2BGB2</accession>
<comment type="subcellular location">
    <subcellularLocation>
        <location evidence="1">Nucleus</location>
    </subcellularLocation>
</comment>
<evidence type="ECO:0000313" key="4">
    <source>
        <dbReference type="EMBL" id="OMJ75791.1"/>
    </source>
</evidence>
<evidence type="ECO:0000256" key="2">
    <source>
        <dbReference type="ARBA" id="ARBA00023242"/>
    </source>
</evidence>
<dbReference type="SUPFAM" id="SSF52113">
    <property type="entry name" value="BRCT domain"/>
    <property type="match status" value="1"/>
</dbReference>
<comment type="caution">
    <text evidence="4">The sequence shown here is derived from an EMBL/GenBank/DDBJ whole genome shotgun (WGS) entry which is preliminary data.</text>
</comment>
<dbReference type="InterPro" id="IPR036420">
    <property type="entry name" value="BRCT_dom_sf"/>
</dbReference>
<dbReference type="GO" id="GO:0010833">
    <property type="term" value="P:telomere maintenance via telomere lengthening"/>
    <property type="evidence" value="ECO:0007669"/>
    <property type="project" value="TreeGrafter"/>
</dbReference>
<reference evidence="4 5" key="1">
    <citation type="submission" date="2016-11" db="EMBL/GenBank/DDBJ databases">
        <title>The macronuclear genome of Stentor coeruleus: a giant cell with tiny introns.</title>
        <authorList>
            <person name="Slabodnick M."/>
            <person name="Ruby J.G."/>
            <person name="Reiff S.B."/>
            <person name="Swart E.C."/>
            <person name="Gosai S."/>
            <person name="Prabakaran S."/>
            <person name="Witkowska E."/>
            <person name="Larue G.E."/>
            <person name="Fisher S."/>
            <person name="Freeman R.M."/>
            <person name="Gunawardena J."/>
            <person name="Chu W."/>
            <person name="Stover N.A."/>
            <person name="Gregory B.D."/>
            <person name="Nowacki M."/>
            <person name="Derisi J."/>
            <person name="Roy S.W."/>
            <person name="Marshall W.F."/>
            <person name="Sood P."/>
        </authorList>
    </citation>
    <scope>NUCLEOTIDE SEQUENCE [LARGE SCALE GENOMIC DNA]</scope>
    <source>
        <strain evidence="4">WM001</strain>
    </source>
</reference>
<feature type="domain" description="BRCT" evidence="3">
    <location>
        <begin position="1"/>
        <end position="85"/>
    </location>
</feature>
<proteinExistence type="predicted"/>
<dbReference type="PANTHER" id="PTHR16466">
    <property type="entry name" value="TELOMERE REPEAT-BINDING FACTOR 2-INTERACTING PROTEIN 1"/>
    <property type="match status" value="1"/>
</dbReference>
<dbReference type="EMBL" id="MPUH01000668">
    <property type="protein sequence ID" value="OMJ75791.1"/>
    <property type="molecule type" value="Genomic_DNA"/>
</dbReference>
<dbReference type="GO" id="GO:0070187">
    <property type="term" value="C:shelterin complex"/>
    <property type="evidence" value="ECO:0007669"/>
    <property type="project" value="TreeGrafter"/>
</dbReference>
<evidence type="ECO:0000259" key="3">
    <source>
        <dbReference type="PROSITE" id="PS50172"/>
    </source>
</evidence>
<organism evidence="4 5">
    <name type="scientific">Stentor coeruleus</name>
    <dbReference type="NCBI Taxonomy" id="5963"/>
    <lineage>
        <taxon>Eukaryota</taxon>
        <taxon>Sar</taxon>
        <taxon>Alveolata</taxon>
        <taxon>Ciliophora</taxon>
        <taxon>Postciliodesmatophora</taxon>
        <taxon>Heterotrichea</taxon>
        <taxon>Heterotrichida</taxon>
        <taxon>Stentoridae</taxon>
        <taxon>Stentor</taxon>
    </lineage>
</organism>
<dbReference type="Pfam" id="PF16589">
    <property type="entry name" value="BRCT_2"/>
    <property type="match status" value="1"/>
</dbReference>